<organism evidence="3 4">
    <name type="scientific">Flammeovirga yaeyamensis</name>
    <dbReference type="NCBI Taxonomy" id="367791"/>
    <lineage>
        <taxon>Bacteria</taxon>
        <taxon>Pseudomonadati</taxon>
        <taxon>Bacteroidota</taxon>
        <taxon>Cytophagia</taxon>
        <taxon>Cytophagales</taxon>
        <taxon>Flammeovirgaceae</taxon>
        <taxon>Flammeovirga</taxon>
    </lineage>
</organism>
<feature type="domain" description="YhcG N-terminal" evidence="2">
    <location>
        <begin position="17"/>
        <end position="152"/>
    </location>
</feature>
<protein>
    <submittedName>
        <fullName evidence="3">DUF1016 family protein</fullName>
    </submittedName>
</protein>
<dbReference type="PANTHER" id="PTHR30547">
    <property type="entry name" value="UNCHARACTERIZED PROTEIN YHCG-RELATED"/>
    <property type="match status" value="1"/>
</dbReference>
<dbReference type="Pfam" id="PF06250">
    <property type="entry name" value="YhcG_C"/>
    <property type="match status" value="1"/>
</dbReference>
<evidence type="ECO:0000259" key="2">
    <source>
        <dbReference type="Pfam" id="PF17761"/>
    </source>
</evidence>
<dbReference type="AlphaFoldDB" id="A0AAX1NFJ3"/>
<proteinExistence type="predicted"/>
<dbReference type="InterPro" id="IPR009362">
    <property type="entry name" value="YhcG_C"/>
</dbReference>
<evidence type="ECO:0000259" key="1">
    <source>
        <dbReference type="Pfam" id="PF06250"/>
    </source>
</evidence>
<dbReference type="REBASE" id="505081">
    <property type="entry name" value="S.Fya898ORF23420P"/>
</dbReference>
<dbReference type="Proteomes" id="UP000678679">
    <property type="component" value="Chromosome 2"/>
</dbReference>
<dbReference type="KEGG" id="fya:KMW28_23420"/>
<keyword evidence="4" id="KW-1185">Reference proteome</keyword>
<name>A0AAX1NFJ3_9BACT</name>
<evidence type="ECO:0000313" key="4">
    <source>
        <dbReference type="Proteomes" id="UP000678679"/>
    </source>
</evidence>
<dbReference type="Gene3D" id="3.40.1350.10">
    <property type="match status" value="1"/>
</dbReference>
<dbReference type="GO" id="GO:0003676">
    <property type="term" value="F:nucleic acid binding"/>
    <property type="evidence" value="ECO:0007669"/>
    <property type="project" value="InterPro"/>
</dbReference>
<sequence>MKNELEKPEYIDWIIGLKSKIRKARNKLVQSLNNQLIELYWLIGQEVVEKQESSNWGSNFIEQIAKELRGEFPDVKGFSRRNIYAIRQWYKFYSVKYEFVPHHVAQIPWGHNRLIISKVKDLDHAEFYCQQVLKNGWDRDYLEYKIEENFHDKIGLSSNNFQNTLPEDQSKLAQETLKDPYNFDFLGLQDHAYEKAIEDELVKNITKFLLELGKGFAFVGRQYKLEVSDNDYFIDLLFYHLELRSYIVIELKAGKFKPEYAGKLNFYLSAVDSQLKRKEDNQTIGILLCKKKDKIEAEYALRDINKPMGISEYKLTEAIPKDLQTKLPTIEELEKRLSKS</sequence>
<dbReference type="RefSeq" id="WP_169661971.1">
    <property type="nucleotide sequence ID" value="NZ_CP076133.1"/>
</dbReference>
<gene>
    <name evidence="3" type="ORF">KMW28_23420</name>
</gene>
<dbReference type="PANTHER" id="PTHR30547:SF0">
    <property type="entry name" value="BLR8175 PROTEIN"/>
    <property type="match status" value="1"/>
</dbReference>
<evidence type="ECO:0000313" key="3">
    <source>
        <dbReference type="EMBL" id="QWG05373.1"/>
    </source>
</evidence>
<dbReference type="EMBL" id="CP076133">
    <property type="protein sequence ID" value="QWG05373.1"/>
    <property type="molecule type" value="Genomic_DNA"/>
</dbReference>
<accession>A0AAX1NFJ3</accession>
<reference evidence="3 4" key="1">
    <citation type="submission" date="2021-05" db="EMBL/GenBank/DDBJ databases">
        <title>Comparative genomic studies on the polysaccharide-degrading batcterial strains of the Flammeovirga genus.</title>
        <authorList>
            <person name="Zewei F."/>
            <person name="Zheng Z."/>
            <person name="Yu L."/>
            <person name="Ruyue G."/>
            <person name="Yanhong M."/>
            <person name="Yuanyuan C."/>
            <person name="Jingyan G."/>
            <person name="Wenjun H."/>
        </authorList>
    </citation>
    <scope>NUCLEOTIDE SEQUENCE [LARGE SCALE GENOMIC DNA]</scope>
    <source>
        <strain evidence="3 4">NBRC:100898</strain>
    </source>
</reference>
<dbReference type="InterPro" id="IPR041527">
    <property type="entry name" value="YhcG_N"/>
</dbReference>
<dbReference type="Pfam" id="PF17761">
    <property type="entry name" value="DUF1016_N"/>
    <property type="match status" value="1"/>
</dbReference>
<feature type="domain" description="YhcG PDDEXK nuclease" evidence="1">
    <location>
        <begin position="174"/>
        <end position="328"/>
    </location>
</feature>
<dbReference type="InterPro" id="IPR053148">
    <property type="entry name" value="PD-DEXK-like_domain"/>
</dbReference>
<dbReference type="InterPro" id="IPR011856">
    <property type="entry name" value="tRNA_endonuc-like_dom_sf"/>
</dbReference>